<dbReference type="PROSITE" id="PS51257">
    <property type="entry name" value="PROKAR_LIPOPROTEIN"/>
    <property type="match status" value="1"/>
</dbReference>
<sequence length="562" mass="61815">MLKKALKIFTILTATCLTSTTIPLISSCSFSQGFSIEWTSETTINLLVNKQKTIDSSWKISGLKSSSVIFKKVSDTQDIDVNADGSLTIKAVNQPKEVSLQVQAFNIKDLTKTSNTVELKFNFTYALVEGVEIIHPSETTYSTYNNTVGYIAGEDGNPFIFKSIVKPTGETNQDVTWSLDGDTAGNKITFNQNTHQISWQAMNSNQKGSHTLTLKATSNQDPSKSDSYTFTLNVSVPTVNIVWTDSTDLPTYYNIAGTTNGSLSALVDSNDPDQSVQWEIINDTSGGIVSLDTDTLKFSWNQSTRIGNYSFDVKATSTKYGSSATKHFTFTVDNALPIKVLNIDENGVLRGFSADFDKNDYENKGYDTIRPSNNITGVYQYSFDYEDNSVNCPTYIKNVDFSGCSQLTFLGGSCFRKFNSLVNIDFSGCSKLSKNYHYGYDFEATNIQILDLSETGYTKFALIEAEDGMRFDNFLFGMGNLEKLILPGKLQTILTNIFYSTSTLKQIVWKDLTSLPNISSNAFANLPNTGTVQVTGNSSITSVQLLAHLKAAGLPSTWTTAA</sequence>
<dbReference type="GO" id="GO:0005509">
    <property type="term" value="F:calcium ion binding"/>
    <property type="evidence" value="ECO:0007669"/>
    <property type="project" value="InterPro"/>
</dbReference>
<dbReference type="EMBL" id="MN991199">
    <property type="protein sequence ID" value="QIQ09883.1"/>
    <property type="molecule type" value="Genomic_DNA"/>
</dbReference>
<dbReference type="InterPro" id="IPR013783">
    <property type="entry name" value="Ig-like_fold"/>
</dbReference>
<evidence type="ECO:0000313" key="2">
    <source>
        <dbReference type="EMBL" id="QIQ09883.1"/>
    </source>
</evidence>
<evidence type="ECO:0000256" key="1">
    <source>
        <dbReference type="SAM" id="SignalP"/>
    </source>
</evidence>
<dbReference type="InterPro" id="IPR015919">
    <property type="entry name" value="Cadherin-like_sf"/>
</dbReference>
<organism evidence="2">
    <name type="scientific">uncultured Mycoplasmataceae bacterium</name>
    <dbReference type="NCBI Taxonomy" id="300027"/>
    <lineage>
        <taxon>Bacteria</taxon>
        <taxon>Bacillati</taxon>
        <taxon>Mycoplasmatota</taxon>
        <taxon>Mollicutes</taxon>
        <taxon>Mycoplasmataceae</taxon>
        <taxon>environmental samples</taxon>
    </lineage>
</organism>
<dbReference type="SUPFAM" id="SSF49313">
    <property type="entry name" value="Cadherin-like"/>
    <property type="match status" value="1"/>
</dbReference>
<dbReference type="SUPFAM" id="SSF52058">
    <property type="entry name" value="L domain-like"/>
    <property type="match status" value="1"/>
</dbReference>
<dbReference type="Gene3D" id="2.60.40.10">
    <property type="entry name" value="Immunoglobulins"/>
    <property type="match status" value="1"/>
</dbReference>
<name>A0A6G9HGZ3_9MOLU</name>
<feature type="chain" id="PRO_5026183138" evidence="1">
    <location>
        <begin position="20"/>
        <end position="562"/>
    </location>
</feature>
<dbReference type="Gene3D" id="3.80.10.10">
    <property type="entry name" value="Ribonuclease Inhibitor"/>
    <property type="match status" value="1"/>
</dbReference>
<gene>
    <name evidence="2" type="ORF">PlMoll_0460</name>
</gene>
<protein>
    <submittedName>
        <fullName evidence="2">Uncharacterized protein</fullName>
    </submittedName>
</protein>
<keyword evidence="1" id="KW-0732">Signal</keyword>
<reference evidence="2" key="1">
    <citation type="journal article" date="2020" name="J. ISSAAS">
        <title>Lactobacilli and other gastrointestinal microbiota of Peromyscus leucopus, reservoir host for agents of Lyme disease and other zoonoses in North America.</title>
        <authorList>
            <person name="Milovic A."/>
            <person name="Bassam K."/>
            <person name="Shao H."/>
            <person name="Chatzistamou I."/>
            <person name="Tufts D.M."/>
            <person name="Diuk-Wasser M."/>
            <person name="Barbour A.G."/>
        </authorList>
    </citation>
    <scope>NUCLEOTIDE SEQUENCE</scope>
    <source>
        <strain evidence="2">LL85</strain>
    </source>
</reference>
<dbReference type="GO" id="GO:0016020">
    <property type="term" value="C:membrane"/>
    <property type="evidence" value="ECO:0007669"/>
    <property type="project" value="InterPro"/>
</dbReference>
<feature type="signal peptide" evidence="1">
    <location>
        <begin position="1"/>
        <end position="19"/>
    </location>
</feature>
<dbReference type="InterPro" id="IPR026906">
    <property type="entry name" value="LRR_5"/>
</dbReference>
<dbReference type="AlphaFoldDB" id="A0A6G9HGZ3"/>
<dbReference type="InterPro" id="IPR032675">
    <property type="entry name" value="LRR_dom_sf"/>
</dbReference>
<dbReference type="Pfam" id="PF13306">
    <property type="entry name" value="LRR_5"/>
    <property type="match status" value="1"/>
</dbReference>
<proteinExistence type="predicted"/>
<accession>A0A6G9HGZ3</accession>